<evidence type="ECO:0000313" key="2">
    <source>
        <dbReference type="Proteomes" id="UP001305414"/>
    </source>
</evidence>
<comment type="caution">
    <text evidence="1">The sequence shown here is derived from an EMBL/GenBank/DDBJ whole genome shotgun (WGS) entry which is preliminary data.</text>
</comment>
<organism evidence="1 2">
    <name type="scientific">Xylaria bambusicola</name>
    <dbReference type="NCBI Taxonomy" id="326684"/>
    <lineage>
        <taxon>Eukaryota</taxon>
        <taxon>Fungi</taxon>
        <taxon>Dikarya</taxon>
        <taxon>Ascomycota</taxon>
        <taxon>Pezizomycotina</taxon>
        <taxon>Sordariomycetes</taxon>
        <taxon>Xylariomycetidae</taxon>
        <taxon>Xylariales</taxon>
        <taxon>Xylariaceae</taxon>
        <taxon>Xylaria</taxon>
    </lineage>
</organism>
<protein>
    <submittedName>
        <fullName evidence="1">Uncharacterized protein</fullName>
    </submittedName>
</protein>
<proteinExistence type="predicted"/>
<evidence type="ECO:0000313" key="1">
    <source>
        <dbReference type="EMBL" id="KAK5636036.1"/>
    </source>
</evidence>
<dbReference type="EMBL" id="JAWHQM010000061">
    <property type="protein sequence ID" value="KAK5636036.1"/>
    <property type="molecule type" value="Genomic_DNA"/>
</dbReference>
<keyword evidence="2" id="KW-1185">Reference proteome</keyword>
<dbReference type="Proteomes" id="UP001305414">
    <property type="component" value="Unassembled WGS sequence"/>
</dbReference>
<dbReference type="AlphaFoldDB" id="A0AAN7ZDB3"/>
<gene>
    <name evidence="1" type="ORF">RRF57_011748</name>
</gene>
<accession>A0AAN7ZDB3</accession>
<reference evidence="1 2" key="1">
    <citation type="submission" date="2023-10" db="EMBL/GenBank/DDBJ databases">
        <title>Draft genome sequence of Xylaria bambusicola isolate GMP-LS, the root and basal stem rot pathogen of sugarcane in Indonesia.</title>
        <authorList>
            <person name="Selvaraj P."/>
            <person name="Muralishankar V."/>
            <person name="Muruganantham S."/>
            <person name="Sp S."/>
            <person name="Haryani S."/>
            <person name="Lau K.J.X."/>
            <person name="Naqvi N.I."/>
        </authorList>
    </citation>
    <scope>NUCLEOTIDE SEQUENCE [LARGE SCALE GENOMIC DNA]</scope>
    <source>
        <strain evidence="1">GMP-LS</strain>
    </source>
</reference>
<name>A0AAN7ZDB3_9PEZI</name>
<sequence length="123" mass="12953">MSPSNSTAIIPPTRKPATIPGPFDLTFCGEAADGVGLHQKHQGFSLIPQDGFEGRVNLGVDSTAQGNVDNCLVLEAAQGRDVGWEHGVGDVVLYRFDRCTPGVAVLKLEVAGHGVEVLSENDI</sequence>